<organism evidence="1 2">
    <name type="scientific">Mesorhabditis belari</name>
    <dbReference type="NCBI Taxonomy" id="2138241"/>
    <lineage>
        <taxon>Eukaryota</taxon>
        <taxon>Metazoa</taxon>
        <taxon>Ecdysozoa</taxon>
        <taxon>Nematoda</taxon>
        <taxon>Chromadorea</taxon>
        <taxon>Rhabditida</taxon>
        <taxon>Rhabditina</taxon>
        <taxon>Rhabditomorpha</taxon>
        <taxon>Rhabditoidea</taxon>
        <taxon>Rhabditidae</taxon>
        <taxon>Mesorhabditinae</taxon>
        <taxon>Mesorhabditis</taxon>
    </lineage>
</organism>
<accession>A0AAF3EHV6</accession>
<evidence type="ECO:0000313" key="2">
    <source>
        <dbReference type="WBParaSite" id="MBELARI_LOCUS13560"/>
    </source>
</evidence>
<protein>
    <submittedName>
        <fullName evidence="2">Uncharacterized protein</fullName>
    </submittedName>
</protein>
<proteinExistence type="predicted"/>
<keyword evidence="1" id="KW-1185">Reference proteome</keyword>
<dbReference type="AlphaFoldDB" id="A0AAF3EHV6"/>
<name>A0AAF3EHV6_9BILA</name>
<sequence>MIIDKFSYPAFNELRLKYISELIVLYPEFAFKAADYIFSQEGTMTARYELLECIHTAAISLSTKTKVKEKPIMQLGPGSMSMPRVCNQLSAVVDSFATRQEPCLCLAALVARTTIAKVLPRDNFIQEYSSVFESWLMWASKLGDDPDSEEEAKKAARELISALIDFRLSTSRANDARRPSAIC</sequence>
<dbReference type="Proteomes" id="UP000887575">
    <property type="component" value="Unassembled WGS sequence"/>
</dbReference>
<dbReference type="InterPro" id="IPR038528">
    <property type="entry name" value="TEL2_C_sf"/>
</dbReference>
<evidence type="ECO:0000313" key="1">
    <source>
        <dbReference type="Proteomes" id="UP000887575"/>
    </source>
</evidence>
<dbReference type="Gene3D" id="1.25.40.720">
    <property type="entry name" value="Telomere length regulation protein 2, C-terminal domain"/>
    <property type="match status" value="1"/>
</dbReference>
<reference evidence="2" key="1">
    <citation type="submission" date="2024-02" db="UniProtKB">
        <authorList>
            <consortium name="WormBaseParasite"/>
        </authorList>
    </citation>
    <scope>IDENTIFICATION</scope>
</reference>
<dbReference type="WBParaSite" id="MBELARI_LOCUS13560">
    <property type="protein sequence ID" value="MBELARI_LOCUS13560"/>
    <property type="gene ID" value="MBELARI_LOCUS13560"/>
</dbReference>